<evidence type="ECO:0000313" key="12">
    <source>
        <dbReference type="Proteomes" id="UP001212411"/>
    </source>
</evidence>
<proteinExistence type="inferred from homology"/>
<feature type="compositionally biased region" description="Low complexity" evidence="9">
    <location>
        <begin position="109"/>
        <end position="143"/>
    </location>
</feature>
<evidence type="ECO:0000256" key="4">
    <source>
        <dbReference type="ARBA" id="ARBA00022912"/>
    </source>
</evidence>
<evidence type="ECO:0000256" key="7">
    <source>
        <dbReference type="PIRNR" id="PIRNR000909"/>
    </source>
</evidence>
<dbReference type="PANTHER" id="PTHR11668:SF484">
    <property type="entry name" value="SERINE_THREONINE-PROTEIN PHOSPHATASE PP-Z1-RELATED"/>
    <property type="match status" value="1"/>
</dbReference>
<dbReference type="GO" id="GO:0005737">
    <property type="term" value="C:cytoplasm"/>
    <property type="evidence" value="ECO:0007669"/>
    <property type="project" value="UniProtKB-SubCell"/>
</dbReference>
<dbReference type="EMBL" id="CP115611">
    <property type="protein sequence ID" value="WBW72828.1"/>
    <property type="molecule type" value="Genomic_DNA"/>
</dbReference>
<evidence type="ECO:0000256" key="3">
    <source>
        <dbReference type="ARBA" id="ARBA00022801"/>
    </source>
</evidence>
<keyword evidence="7" id="KW-0963">Cytoplasm</keyword>
<keyword evidence="4 7" id="KW-0904">Protein phosphatase</keyword>
<dbReference type="SMART" id="SM00156">
    <property type="entry name" value="PP2Ac"/>
    <property type="match status" value="1"/>
</dbReference>
<evidence type="ECO:0000256" key="9">
    <source>
        <dbReference type="SAM" id="MobiDB-lite"/>
    </source>
</evidence>
<dbReference type="GO" id="GO:0004722">
    <property type="term" value="F:protein serine/threonine phosphatase activity"/>
    <property type="evidence" value="ECO:0007669"/>
    <property type="project" value="UniProtKB-UniRule"/>
</dbReference>
<dbReference type="FunFam" id="3.60.21.10:FF:000006">
    <property type="entry name" value="Serine/threonine-protein phosphatase"/>
    <property type="match status" value="1"/>
</dbReference>
<dbReference type="PIRSF" id="PIRSF000909">
    <property type="entry name" value="PPPtase_PPZ"/>
    <property type="match status" value="1"/>
</dbReference>
<comment type="subcellular location">
    <subcellularLocation>
        <location evidence="7">Cytoplasm</location>
    </subcellularLocation>
</comment>
<sequence>MGQGSSKQSDHRLDSYPSFSRSDTQGSIRSFKSLKTALRKDKDKDSSYDRRTSTDTTNSRHKFPETPPSLPPPPSPGILATSGSGSNLHRQNQEEWAAAGMGSSQSPTSNAGGVSSSNISSGGLASNRSLSPPPLSSVASPGSYDSNHEPIADSTSAPGYLQYDPQGPVVIPNSALSAMNPDDPDALVSLNVDEMIQRLIHAGYSRKSSKSVCLKNAEIVSICMAVREIFLSQPTFLELMPPVKIVGDVHGQYSDLIRLFEMCGFPPSSNYLFLGDYVDRGKQSLETILLLFLYKIRYPENFFLLRGNHECANITRVYGFYDECKRRCNIKIWKTFINSFNCLPIASVVAGKIFCVHGGLSPALSSMDDIKDITRPTDVPDYGLLNDLLWSDPADMENDWEDNERGVSFVFNKNIIRQFLARHDFDLICRAHMVVEDGYEFFNERTLCTVFSAPNYCGEFDNWGAVMSVNSELLCSFELIKPLDQAAIRRELKKSKHSGMAVYQSPPAEQVTQSV</sequence>
<feature type="compositionally biased region" description="Polar residues" evidence="9">
    <location>
        <begin position="81"/>
        <end position="90"/>
    </location>
</feature>
<dbReference type="Pfam" id="PF00149">
    <property type="entry name" value="Metallophos"/>
    <property type="match status" value="1"/>
</dbReference>
<gene>
    <name evidence="11" type="primary">pzh1</name>
    <name evidence="11" type="ORF">SOMG_01980</name>
</gene>
<dbReference type="Proteomes" id="UP001212411">
    <property type="component" value="Chromosome 1"/>
</dbReference>
<dbReference type="InterPro" id="IPR029052">
    <property type="entry name" value="Metallo-depent_PP-like"/>
</dbReference>
<dbReference type="GO" id="GO:0005634">
    <property type="term" value="C:nucleus"/>
    <property type="evidence" value="ECO:0007669"/>
    <property type="project" value="TreeGrafter"/>
</dbReference>
<evidence type="ECO:0000256" key="6">
    <source>
        <dbReference type="ARBA" id="ARBA00029458"/>
    </source>
</evidence>
<dbReference type="GeneID" id="80875462"/>
<accession>A0AAF0AVU3</accession>
<evidence type="ECO:0000256" key="2">
    <source>
        <dbReference type="ARBA" id="ARBA00022723"/>
    </source>
</evidence>
<dbReference type="InterPro" id="IPR031675">
    <property type="entry name" value="STPPase_N"/>
</dbReference>
<feature type="compositionally biased region" description="Polar residues" evidence="9">
    <location>
        <begin position="17"/>
        <end position="30"/>
    </location>
</feature>
<keyword evidence="2 7" id="KW-0479">Metal-binding</keyword>
<keyword evidence="5 7" id="KW-0464">Manganese</keyword>
<comment type="cofactor">
    <cofactor evidence="1 7">
        <name>Mn(2+)</name>
        <dbReference type="ChEBI" id="CHEBI:29035"/>
    </cofactor>
</comment>
<dbReference type="GO" id="GO:0046872">
    <property type="term" value="F:metal ion binding"/>
    <property type="evidence" value="ECO:0007669"/>
    <property type="project" value="UniProtKB-UniRule"/>
</dbReference>
<comment type="catalytic activity">
    <reaction evidence="7">
        <text>O-phospho-L-seryl-[protein] + H2O = L-seryl-[protein] + phosphate</text>
        <dbReference type="Rhea" id="RHEA:20629"/>
        <dbReference type="Rhea" id="RHEA-COMP:9863"/>
        <dbReference type="Rhea" id="RHEA-COMP:11604"/>
        <dbReference type="ChEBI" id="CHEBI:15377"/>
        <dbReference type="ChEBI" id="CHEBI:29999"/>
        <dbReference type="ChEBI" id="CHEBI:43474"/>
        <dbReference type="ChEBI" id="CHEBI:83421"/>
        <dbReference type="EC" id="3.1.3.16"/>
    </reaction>
</comment>
<dbReference type="PRINTS" id="PR00114">
    <property type="entry name" value="STPHPHTASE"/>
</dbReference>
<feature type="compositionally biased region" description="Basic and acidic residues" evidence="9">
    <location>
        <begin position="38"/>
        <end position="53"/>
    </location>
</feature>
<dbReference type="KEGG" id="som:SOMG_01980"/>
<comment type="catalytic activity">
    <reaction evidence="7 8">
        <text>O-phospho-L-threonyl-[protein] + H2O = L-threonyl-[protein] + phosphate</text>
        <dbReference type="Rhea" id="RHEA:47004"/>
        <dbReference type="Rhea" id="RHEA-COMP:11060"/>
        <dbReference type="Rhea" id="RHEA-COMP:11605"/>
        <dbReference type="ChEBI" id="CHEBI:15377"/>
        <dbReference type="ChEBI" id="CHEBI:30013"/>
        <dbReference type="ChEBI" id="CHEBI:43474"/>
        <dbReference type="ChEBI" id="CHEBI:61977"/>
        <dbReference type="EC" id="3.1.3.16"/>
    </reaction>
</comment>
<feature type="domain" description="Serine/threonine specific protein phosphatases" evidence="10">
    <location>
        <begin position="305"/>
        <end position="310"/>
    </location>
</feature>
<dbReference type="AlphaFoldDB" id="A0AAF0AVU3"/>
<dbReference type="InterPro" id="IPR006186">
    <property type="entry name" value="Ser/Thr-sp_prot-phosphatase"/>
</dbReference>
<keyword evidence="12" id="KW-1185">Reference proteome</keyword>
<evidence type="ECO:0000256" key="5">
    <source>
        <dbReference type="ARBA" id="ARBA00023211"/>
    </source>
</evidence>
<dbReference type="EC" id="3.1.3.16" evidence="7 8"/>
<dbReference type="SUPFAM" id="SSF56300">
    <property type="entry name" value="Metallo-dependent phosphatases"/>
    <property type="match status" value="1"/>
</dbReference>
<dbReference type="PROSITE" id="PS00125">
    <property type="entry name" value="SER_THR_PHOSPHATASE"/>
    <property type="match status" value="1"/>
</dbReference>
<feature type="region of interest" description="Disordered" evidence="9">
    <location>
        <begin position="1"/>
        <end position="164"/>
    </location>
</feature>
<evidence type="ECO:0000313" key="11">
    <source>
        <dbReference type="EMBL" id="WBW72828.1"/>
    </source>
</evidence>
<dbReference type="InterPro" id="IPR011159">
    <property type="entry name" value="PPPtase_PPZ/Ppq1"/>
</dbReference>
<comment type="similarity">
    <text evidence="6 7">Belongs to the PPP phosphatase family. PP-Z subfamily.</text>
</comment>
<keyword evidence="3 7" id="KW-0378">Hydrolase</keyword>
<evidence type="ECO:0000256" key="1">
    <source>
        <dbReference type="ARBA" id="ARBA00001936"/>
    </source>
</evidence>
<dbReference type="Gene3D" id="3.60.21.10">
    <property type="match status" value="1"/>
</dbReference>
<reference evidence="11 12" key="1">
    <citation type="journal article" date="2023" name="G3 (Bethesda)">
        <title>A high-quality reference genome for the fission yeast Schizosaccharomyces osmophilus.</title>
        <authorList>
            <person name="Jia G.S."/>
            <person name="Zhang W.C."/>
            <person name="Liang Y."/>
            <person name="Liu X.H."/>
            <person name="Rhind N."/>
            <person name="Pidoux A."/>
            <person name="Brysch-Herzberg M."/>
            <person name="Du L.L."/>
        </authorList>
    </citation>
    <scope>NUCLEOTIDE SEQUENCE [LARGE SCALE GENOMIC DNA]</scope>
    <source>
        <strain evidence="11 12">CBS 15793</strain>
    </source>
</reference>
<dbReference type="RefSeq" id="XP_056037071.1">
    <property type="nucleotide sequence ID" value="XM_056180773.1"/>
</dbReference>
<protein>
    <recommendedName>
        <fullName evidence="7 8">Serine/threonine-protein phosphatase</fullName>
        <ecNumber evidence="7 8">3.1.3.16</ecNumber>
    </recommendedName>
</protein>
<organism evidence="11 12">
    <name type="scientific">Schizosaccharomyces osmophilus</name>
    <dbReference type="NCBI Taxonomy" id="2545709"/>
    <lineage>
        <taxon>Eukaryota</taxon>
        <taxon>Fungi</taxon>
        <taxon>Dikarya</taxon>
        <taxon>Ascomycota</taxon>
        <taxon>Taphrinomycotina</taxon>
        <taxon>Schizosaccharomycetes</taxon>
        <taxon>Schizosaccharomycetales</taxon>
        <taxon>Schizosaccharomycetaceae</taxon>
        <taxon>Schizosaccharomyces</taxon>
    </lineage>
</organism>
<evidence type="ECO:0000259" key="10">
    <source>
        <dbReference type="PROSITE" id="PS00125"/>
    </source>
</evidence>
<feature type="compositionally biased region" description="Pro residues" evidence="9">
    <location>
        <begin position="65"/>
        <end position="76"/>
    </location>
</feature>
<dbReference type="PANTHER" id="PTHR11668">
    <property type="entry name" value="SERINE/THREONINE PROTEIN PHOSPHATASE"/>
    <property type="match status" value="1"/>
</dbReference>
<name>A0AAF0AVU3_9SCHI</name>
<evidence type="ECO:0000256" key="8">
    <source>
        <dbReference type="RuleBase" id="RU004273"/>
    </source>
</evidence>
<dbReference type="InterPro" id="IPR050341">
    <property type="entry name" value="PP1_catalytic_subunit"/>
</dbReference>
<dbReference type="Pfam" id="PF16891">
    <property type="entry name" value="STPPase_N"/>
    <property type="match status" value="1"/>
</dbReference>
<dbReference type="InterPro" id="IPR004843">
    <property type="entry name" value="Calcineurin-like_PHP"/>
</dbReference>